<reference evidence="3" key="1">
    <citation type="journal article" date="2019" name="Int. J. Syst. Evol. Microbiol.">
        <title>The Global Catalogue of Microorganisms (GCM) 10K type strain sequencing project: providing services to taxonomists for standard genome sequencing and annotation.</title>
        <authorList>
            <consortium name="The Broad Institute Genomics Platform"/>
            <consortium name="The Broad Institute Genome Sequencing Center for Infectious Disease"/>
            <person name="Wu L."/>
            <person name="Ma J."/>
        </authorList>
    </citation>
    <scope>NUCLEOTIDE SEQUENCE [LARGE SCALE GENOMIC DNA]</scope>
    <source>
        <strain evidence="3">CGMCC 1.15277</strain>
    </source>
</reference>
<evidence type="ECO:0000259" key="1">
    <source>
        <dbReference type="Pfam" id="PF13338"/>
    </source>
</evidence>
<keyword evidence="3" id="KW-1185">Reference proteome</keyword>
<dbReference type="Pfam" id="PF13338">
    <property type="entry name" value="AbiEi_4"/>
    <property type="match status" value="1"/>
</dbReference>
<organism evidence="2 3">
    <name type="scientific">Luteococcus sanguinis</name>
    <dbReference type="NCBI Taxonomy" id="174038"/>
    <lineage>
        <taxon>Bacteria</taxon>
        <taxon>Bacillati</taxon>
        <taxon>Actinomycetota</taxon>
        <taxon>Actinomycetes</taxon>
        <taxon>Propionibacteriales</taxon>
        <taxon>Propionibacteriaceae</taxon>
        <taxon>Luteococcus</taxon>
    </lineage>
</organism>
<gene>
    <name evidence="2" type="ORF">ACFP57_03505</name>
</gene>
<feature type="domain" description="AbiEi antitoxin N-terminal" evidence="1">
    <location>
        <begin position="4"/>
        <end position="37"/>
    </location>
</feature>
<proteinExistence type="predicted"/>
<evidence type="ECO:0000313" key="2">
    <source>
        <dbReference type="EMBL" id="MFC6396057.1"/>
    </source>
</evidence>
<protein>
    <submittedName>
        <fullName evidence="2">Type IV toxin-antitoxin system AbiEi family antitoxin domain-containing protein</fullName>
    </submittedName>
</protein>
<evidence type="ECO:0000313" key="3">
    <source>
        <dbReference type="Proteomes" id="UP001596266"/>
    </source>
</evidence>
<dbReference type="Proteomes" id="UP001596266">
    <property type="component" value="Unassembled WGS sequence"/>
</dbReference>
<dbReference type="RefSeq" id="WP_343885325.1">
    <property type="nucleotide sequence ID" value="NZ_BAAAKI010000004.1"/>
</dbReference>
<comment type="caution">
    <text evidence="2">The sequence shown here is derived from an EMBL/GenBank/DDBJ whole genome shotgun (WGS) entry which is preliminary data.</text>
</comment>
<name>A0ABW1X1S6_9ACTN</name>
<dbReference type="InterPro" id="IPR025159">
    <property type="entry name" value="AbiEi_N"/>
</dbReference>
<dbReference type="EMBL" id="JBHSUA010000009">
    <property type="protein sequence ID" value="MFC6396057.1"/>
    <property type="molecule type" value="Genomic_DNA"/>
</dbReference>
<sequence>MDEVTTKQLRERGYDYHEIAALVRAGQLVRVRRGIYAAGPADGRKTSELEAYRSRIRAAVLARGQHAVVSHASAAAMWGLPLRRVATRLVHLTAPALTRGRAKAGVRVATASLQAEEMTLVDGVLCTSAARTIADLARTEPGGWALAAADEALRTSLVTGDELQTAVGRLSGVRGVPQARRIVSWADARSGSVGESLSRHLFIRAGLAPDDLQHQLRHEGCFDIVDFWWAPRLAGEFDGRLKYRLDNPSGRDIEDVLWQEKQREDRLRRQGVHFARWTWDDVTHRPDDLLGRIRAGLRDVRSMNAA</sequence>
<accession>A0ABW1X1S6</accession>